<dbReference type="Gene3D" id="1.10.510.10">
    <property type="entry name" value="Transferase(Phosphotransferase) domain 1"/>
    <property type="match status" value="1"/>
</dbReference>
<dbReference type="RefSeq" id="WP_052438981.1">
    <property type="nucleotide sequence ID" value="NZ_BBPN01000023.1"/>
</dbReference>
<keyword evidence="3" id="KW-0067">ATP-binding</keyword>
<reference evidence="8" key="1">
    <citation type="submission" date="2016-10" db="EMBL/GenBank/DDBJ databases">
        <authorList>
            <person name="Varghese N."/>
        </authorList>
    </citation>
    <scope>NUCLEOTIDE SEQUENCE [LARGE SCALE GENOMIC DNA]</scope>
    <source>
        <strain evidence="8">DSM 45096 / BCRC 16803 / CGMCC 4.1857 / CIP 109030 / JCM 12277 / KCTC 19219 / NBRC 100920 / 33214</strain>
    </source>
</reference>
<dbReference type="InterPro" id="IPR011009">
    <property type="entry name" value="Kinase-like_dom_sf"/>
</dbReference>
<evidence type="ECO:0000256" key="4">
    <source>
        <dbReference type="SAM" id="MobiDB-lite"/>
    </source>
</evidence>
<feature type="compositionally biased region" description="Gly residues" evidence="4">
    <location>
        <begin position="54"/>
        <end position="72"/>
    </location>
</feature>
<sequence>MAKASGGRLLAERYQLTERRRGGAVEARDLRSGAPVLLEAVPLPELVTPFDQDGPGGHGLPGGPGGFEGAGDGVVDDGGDARSTALRHAATAARAVPDHPRLSQVFQVFAEDGYLWVAGEWVAGAPLAQVLERAPLSPYRAAELAYDVSAGLEVIHRAGLVHGNLTPATVTVCEDGAALLGGLAAAAAQEALCGGPGAVEAGASVPTSLWSPARVRARDARAVIVGAVPERWAPEQLGIVGSAGLPVGPAVDTWALGVLLYRSVTGVPPYPEGGVEELFAAVRAGFRPDTRPAGPLRPLLDRLLDQDPARRPGLAQVRAALRQLLLRAPEPLDREAQLAALPPGAGRGGAVELPTGTRLPAPRPGGLPAQRSRASSEMVDRRPERHHHAAPRRRGALLGPVLVGAIILVVLVTLALAANLKG</sequence>
<feature type="region of interest" description="Disordered" evidence="4">
    <location>
        <begin position="49"/>
        <end position="80"/>
    </location>
</feature>
<keyword evidence="5" id="KW-1133">Transmembrane helix</keyword>
<dbReference type="AlphaFoldDB" id="A0A1H7M995"/>
<dbReference type="InterPro" id="IPR000719">
    <property type="entry name" value="Prot_kinase_dom"/>
</dbReference>
<evidence type="ECO:0000256" key="2">
    <source>
        <dbReference type="ARBA" id="ARBA00022741"/>
    </source>
</evidence>
<keyword evidence="7" id="KW-0808">Transferase</keyword>
<keyword evidence="7" id="KW-0418">Kinase</keyword>
<gene>
    <name evidence="7" type="ORF">SAMN05414137_105250</name>
</gene>
<keyword evidence="5" id="KW-0812">Transmembrane</keyword>
<dbReference type="eggNOG" id="COG0515">
    <property type="taxonomic scope" value="Bacteria"/>
</dbReference>
<keyword evidence="8" id="KW-1185">Reference proteome</keyword>
<proteinExistence type="inferred from homology"/>
<dbReference type="PANTHER" id="PTHR45832:SF22">
    <property type="entry name" value="SERINE_THREONINE-PROTEIN KINASE SAMKA-RELATED"/>
    <property type="match status" value="1"/>
</dbReference>
<dbReference type="Proteomes" id="UP000183015">
    <property type="component" value="Unassembled WGS sequence"/>
</dbReference>
<dbReference type="OrthoDB" id="3870120at2"/>
<evidence type="ECO:0000256" key="5">
    <source>
        <dbReference type="SAM" id="Phobius"/>
    </source>
</evidence>
<evidence type="ECO:0000256" key="1">
    <source>
        <dbReference type="ARBA" id="ARBA00008874"/>
    </source>
</evidence>
<feature type="domain" description="Protein kinase" evidence="6">
    <location>
        <begin position="1"/>
        <end position="325"/>
    </location>
</feature>
<dbReference type="GO" id="GO:0004672">
    <property type="term" value="F:protein kinase activity"/>
    <property type="evidence" value="ECO:0007669"/>
    <property type="project" value="InterPro"/>
</dbReference>
<dbReference type="SUPFAM" id="SSF56112">
    <property type="entry name" value="Protein kinase-like (PK-like)"/>
    <property type="match status" value="1"/>
</dbReference>
<dbReference type="GO" id="GO:0005524">
    <property type="term" value="F:ATP binding"/>
    <property type="evidence" value="ECO:0007669"/>
    <property type="project" value="UniProtKB-KW"/>
</dbReference>
<dbReference type="STRING" id="235985.SAMN05414137_105250"/>
<dbReference type="EMBL" id="FOAZ01000005">
    <property type="protein sequence ID" value="SEL07701.1"/>
    <property type="molecule type" value="Genomic_DNA"/>
</dbReference>
<keyword evidence="2" id="KW-0547">Nucleotide-binding</keyword>
<evidence type="ECO:0000259" key="6">
    <source>
        <dbReference type="PROSITE" id="PS50011"/>
    </source>
</evidence>
<protein>
    <submittedName>
        <fullName evidence="7">Protein tyrosine kinase</fullName>
    </submittedName>
</protein>
<comment type="similarity">
    <text evidence="1">Belongs to the protein kinase superfamily. STE Ser/Thr protein kinase family. STE20 subfamily.</text>
</comment>
<name>A0A1H7M995_STRJI</name>
<dbReference type="PROSITE" id="PS50011">
    <property type="entry name" value="PROTEIN_KINASE_DOM"/>
    <property type="match status" value="1"/>
</dbReference>
<dbReference type="SMART" id="SM00220">
    <property type="entry name" value="S_TKc"/>
    <property type="match status" value="1"/>
</dbReference>
<dbReference type="InterPro" id="IPR051931">
    <property type="entry name" value="PAK3-like"/>
</dbReference>
<evidence type="ECO:0000313" key="8">
    <source>
        <dbReference type="Proteomes" id="UP000183015"/>
    </source>
</evidence>
<evidence type="ECO:0000313" key="7">
    <source>
        <dbReference type="EMBL" id="SEL07701.1"/>
    </source>
</evidence>
<keyword evidence="5" id="KW-0472">Membrane</keyword>
<organism evidence="7 8">
    <name type="scientific">Streptacidiphilus jiangxiensis</name>
    <dbReference type="NCBI Taxonomy" id="235985"/>
    <lineage>
        <taxon>Bacteria</taxon>
        <taxon>Bacillati</taxon>
        <taxon>Actinomycetota</taxon>
        <taxon>Actinomycetes</taxon>
        <taxon>Kitasatosporales</taxon>
        <taxon>Streptomycetaceae</taxon>
        <taxon>Streptacidiphilus</taxon>
    </lineage>
</organism>
<accession>A0A1H7M995</accession>
<dbReference type="PANTHER" id="PTHR45832">
    <property type="entry name" value="SERINE/THREONINE-PROTEIN KINASE SAMKA-RELATED-RELATED"/>
    <property type="match status" value="1"/>
</dbReference>
<evidence type="ECO:0000256" key="3">
    <source>
        <dbReference type="ARBA" id="ARBA00022840"/>
    </source>
</evidence>
<feature type="transmembrane region" description="Helical" evidence="5">
    <location>
        <begin position="395"/>
        <end position="418"/>
    </location>
</feature>
<feature type="region of interest" description="Disordered" evidence="4">
    <location>
        <begin position="340"/>
        <end position="392"/>
    </location>
</feature>